<dbReference type="EMBL" id="JAGSXJ010000004">
    <property type="protein sequence ID" value="KAH6692457.1"/>
    <property type="molecule type" value="Genomic_DNA"/>
</dbReference>
<evidence type="ECO:0000313" key="2">
    <source>
        <dbReference type="EMBL" id="KAH6692457.1"/>
    </source>
</evidence>
<dbReference type="GO" id="GO:0044715">
    <property type="term" value="F:8-oxo-dGDP phosphatase activity"/>
    <property type="evidence" value="ECO:0007669"/>
    <property type="project" value="UniProtKB-ARBA"/>
</dbReference>
<dbReference type="PANTHER" id="PTHR13622:SF8">
    <property type="entry name" value="THIAMIN PYROPHOSPHOKINASE 1"/>
    <property type="match status" value="1"/>
</dbReference>
<keyword evidence="3" id="KW-1185">Reference proteome</keyword>
<dbReference type="Pfam" id="PF00293">
    <property type="entry name" value="NUDIX"/>
    <property type="match status" value="1"/>
</dbReference>
<dbReference type="OrthoDB" id="10261522at2759"/>
<dbReference type="InterPro" id="IPR015797">
    <property type="entry name" value="NUDIX_hydrolase-like_dom_sf"/>
</dbReference>
<dbReference type="AlphaFoldDB" id="A0A9P8VGE1"/>
<organism evidence="2 3">
    <name type="scientific">Plectosphaerella plurivora</name>
    <dbReference type="NCBI Taxonomy" id="936078"/>
    <lineage>
        <taxon>Eukaryota</taxon>
        <taxon>Fungi</taxon>
        <taxon>Dikarya</taxon>
        <taxon>Ascomycota</taxon>
        <taxon>Pezizomycotina</taxon>
        <taxon>Sordariomycetes</taxon>
        <taxon>Hypocreomycetidae</taxon>
        <taxon>Glomerellales</taxon>
        <taxon>Plectosphaerellaceae</taxon>
        <taxon>Plectosphaerella</taxon>
    </lineage>
</organism>
<reference evidence="2" key="1">
    <citation type="journal article" date="2021" name="Nat. Commun.">
        <title>Genetic determinants of endophytism in the Arabidopsis root mycobiome.</title>
        <authorList>
            <person name="Mesny F."/>
            <person name="Miyauchi S."/>
            <person name="Thiergart T."/>
            <person name="Pickel B."/>
            <person name="Atanasova L."/>
            <person name="Karlsson M."/>
            <person name="Huettel B."/>
            <person name="Barry K.W."/>
            <person name="Haridas S."/>
            <person name="Chen C."/>
            <person name="Bauer D."/>
            <person name="Andreopoulos W."/>
            <person name="Pangilinan J."/>
            <person name="LaButti K."/>
            <person name="Riley R."/>
            <person name="Lipzen A."/>
            <person name="Clum A."/>
            <person name="Drula E."/>
            <person name="Henrissat B."/>
            <person name="Kohler A."/>
            <person name="Grigoriev I.V."/>
            <person name="Martin F.M."/>
            <person name="Hacquard S."/>
        </authorList>
    </citation>
    <scope>NUCLEOTIDE SEQUENCE</scope>
    <source>
        <strain evidence="2">MPI-SDFR-AT-0117</strain>
    </source>
</reference>
<feature type="domain" description="Nudix hydrolase" evidence="1">
    <location>
        <begin position="142"/>
        <end position="286"/>
    </location>
</feature>
<accession>A0A9P8VGE1</accession>
<dbReference type="Proteomes" id="UP000770015">
    <property type="component" value="Unassembled WGS sequence"/>
</dbReference>
<dbReference type="SUPFAM" id="SSF55811">
    <property type="entry name" value="Nudix"/>
    <property type="match status" value="1"/>
</dbReference>
<protein>
    <submittedName>
        <fullName evidence="2">NUDIX domain-containing protein</fullName>
    </submittedName>
</protein>
<evidence type="ECO:0000313" key="3">
    <source>
        <dbReference type="Proteomes" id="UP000770015"/>
    </source>
</evidence>
<comment type="caution">
    <text evidence="2">The sequence shown here is derived from an EMBL/GenBank/DDBJ whole genome shotgun (WGS) entry which is preliminary data.</text>
</comment>
<gene>
    <name evidence="2" type="ORF">F5X68DRAFT_200947</name>
</gene>
<dbReference type="PANTHER" id="PTHR13622">
    <property type="entry name" value="THIAMIN PYROPHOSPHOKINASE"/>
    <property type="match status" value="1"/>
</dbReference>
<proteinExistence type="predicted"/>
<dbReference type="Gene3D" id="3.90.79.10">
    <property type="entry name" value="Nucleoside Triphosphate Pyrophosphohydrolase"/>
    <property type="match status" value="1"/>
</dbReference>
<evidence type="ECO:0000259" key="1">
    <source>
        <dbReference type="PROSITE" id="PS51462"/>
    </source>
</evidence>
<sequence length="324" mass="36016">MSQSTPISQPELAFNRSFLPFIDAVDNIPLDFDFTTLYKLLLPEDERPHGFIFDRTVPRIPWTTDFVIDDTSKTIRLVAQDSTTDLGAFINTAFQRVVDAIVADGGAFPFVSGRHSEKFRVLGANHLIGIERFPAPLFGISSRGAHMTAYVRDAAGNLRIWVPRRSAHLFTYPGMLDTTVAGGVKVDDSPLECILAEAGEEASLPADLVREQARAVGAVTYVHENTAKGALYPTVLYVYDLELPADVAPTPMDDEVEEFLLMSITEVIEAMLRGEFKPNCVLVMLDFFIRHGIMTNENCPEYVEVLTRLRRRLPVPTEPSRAVA</sequence>
<dbReference type="PROSITE" id="PS51462">
    <property type="entry name" value="NUDIX"/>
    <property type="match status" value="1"/>
</dbReference>
<dbReference type="FunFam" id="3.90.79.10:FF:000019">
    <property type="entry name" value="Thiamin pyrophosphokinase, putative"/>
    <property type="match status" value="1"/>
</dbReference>
<dbReference type="CDD" id="cd03676">
    <property type="entry name" value="NUDIX_Tnr3_like"/>
    <property type="match status" value="1"/>
</dbReference>
<dbReference type="InterPro" id="IPR000086">
    <property type="entry name" value="NUDIX_hydrolase_dom"/>
</dbReference>
<name>A0A9P8VGE1_9PEZI</name>